<evidence type="ECO:0000313" key="2">
    <source>
        <dbReference type="EMBL" id="HIY20737.1"/>
    </source>
</evidence>
<dbReference type="Proteomes" id="UP000823868">
    <property type="component" value="Unassembled WGS sequence"/>
</dbReference>
<accession>A0A9D1Y7G5</accession>
<feature type="transmembrane region" description="Helical" evidence="1">
    <location>
        <begin position="34"/>
        <end position="56"/>
    </location>
</feature>
<gene>
    <name evidence="2" type="ORF">H9841_02395</name>
</gene>
<dbReference type="EMBL" id="DXDX01000046">
    <property type="protein sequence ID" value="HIY20737.1"/>
    <property type="molecule type" value="Genomic_DNA"/>
</dbReference>
<feature type="transmembrane region" description="Helical" evidence="1">
    <location>
        <begin position="6"/>
        <end position="27"/>
    </location>
</feature>
<evidence type="ECO:0000313" key="3">
    <source>
        <dbReference type="Proteomes" id="UP000823868"/>
    </source>
</evidence>
<comment type="caution">
    <text evidence="2">The sequence shown here is derived from an EMBL/GenBank/DDBJ whole genome shotgun (WGS) entry which is preliminary data.</text>
</comment>
<sequence>MSFLAIPVALFSVLLPVGLVLALQVFLCRRGSRLGLILPALSLLLSLLLTLSVGIFQRMGGSTLTMQTVSEDGQVIEQVVEELPAPPLEVGQVLAIGGVFLVTNIPTVVLMGIWFYHKNRRDWKKELEKMDIQDLG</sequence>
<dbReference type="AlphaFoldDB" id="A0A9D1Y7G5"/>
<proteinExistence type="predicted"/>
<name>A0A9D1Y7G5_9FIRM</name>
<keyword evidence="1" id="KW-0812">Transmembrane</keyword>
<reference evidence="2" key="2">
    <citation type="submission" date="2021-04" db="EMBL/GenBank/DDBJ databases">
        <authorList>
            <person name="Gilroy R."/>
        </authorList>
    </citation>
    <scope>NUCLEOTIDE SEQUENCE</scope>
    <source>
        <strain evidence="2">ChiBcec16_6824</strain>
    </source>
</reference>
<protein>
    <submittedName>
        <fullName evidence="2">Uncharacterized protein</fullName>
    </submittedName>
</protein>
<evidence type="ECO:0000256" key="1">
    <source>
        <dbReference type="SAM" id="Phobius"/>
    </source>
</evidence>
<keyword evidence="1" id="KW-0472">Membrane</keyword>
<feature type="transmembrane region" description="Helical" evidence="1">
    <location>
        <begin position="93"/>
        <end position="116"/>
    </location>
</feature>
<organism evidence="2 3">
    <name type="scientific">Candidatus Flavonifractor merdigallinarum</name>
    <dbReference type="NCBI Taxonomy" id="2838589"/>
    <lineage>
        <taxon>Bacteria</taxon>
        <taxon>Bacillati</taxon>
        <taxon>Bacillota</taxon>
        <taxon>Clostridia</taxon>
        <taxon>Eubacteriales</taxon>
        <taxon>Oscillospiraceae</taxon>
        <taxon>Flavonifractor</taxon>
    </lineage>
</organism>
<reference evidence="2" key="1">
    <citation type="journal article" date="2021" name="PeerJ">
        <title>Extensive microbial diversity within the chicken gut microbiome revealed by metagenomics and culture.</title>
        <authorList>
            <person name="Gilroy R."/>
            <person name="Ravi A."/>
            <person name="Getino M."/>
            <person name="Pursley I."/>
            <person name="Horton D.L."/>
            <person name="Alikhan N.F."/>
            <person name="Baker D."/>
            <person name="Gharbi K."/>
            <person name="Hall N."/>
            <person name="Watson M."/>
            <person name="Adriaenssens E.M."/>
            <person name="Foster-Nyarko E."/>
            <person name="Jarju S."/>
            <person name="Secka A."/>
            <person name="Antonio M."/>
            <person name="Oren A."/>
            <person name="Chaudhuri R.R."/>
            <person name="La Ragione R."/>
            <person name="Hildebrand F."/>
            <person name="Pallen M.J."/>
        </authorList>
    </citation>
    <scope>NUCLEOTIDE SEQUENCE</scope>
    <source>
        <strain evidence="2">ChiBcec16_6824</strain>
    </source>
</reference>
<keyword evidence="1" id="KW-1133">Transmembrane helix</keyword>